<dbReference type="Pfam" id="PF09765">
    <property type="entry name" value="FANCL_d1"/>
    <property type="match status" value="1"/>
</dbReference>
<dbReference type="GO" id="GO:0043240">
    <property type="term" value="C:Fanconi anaemia nuclear complex"/>
    <property type="evidence" value="ECO:0007669"/>
    <property type="project" value="InterPro"/>
</dbReference>
<keyword evidence="6" id="KW-1185">Reference proteome</keyword>
<name>A0AAV2Z4W5_9STRA</name>
<dbReference type="InterPro" id="IPR016135">
    <property type="entry name" value="UBQ-conjugating_enzyme/RWD"/>
</dbReference>
<dbReference type="Pfam" id="PF11793">
    <property type="entry name" value="FANCL_C"/>
    <property type="match status" value="1"/>
</dbReference>
<evidence type="ECO:0000313" key="6">
    <source>
        <dbReference type="Proteomes" id="UP001146120"/>
    </source>
</evidence>
<protein>
    <submittedName>
        <fullName evidence="5">Uncharacterized protein</fullName>
    </submittedName>
</protein>
<evidence type="ECO:0000259" key="4">
    <source>
        <dbReference type="Pfam" id="PF18891"/>
    </source>
</evidence>
<dbReference type="InterPro" id="IPR043898">
    <property type="entry name" value="FANCL_d2"/>
</dbReference>
<dbReference type="GO" id="GO:0036297">
    <property type="term" value="P:interstrand cross-link repair"/>
    <property type="evidence" value="ECO:0007669"/>
    <property type="project" value="InterPro"/>
</dbReference>
<dbReference type="SMART" id="SM01197">
    <property type="entry name" value="FANCL_C"/>
    <property type="match status" value="1"/>
</dbReference>
<reference evidence="5" key="1">
    <citation type="submission" date="2022-11" db="EMBL/GenBank/DDBJ databases">
        <authorList>
            <person name="Morgan W.R."/>
            <person name="Tartar A."/>
        </authorList>
    </citation>
    <scope>NUCLEOTIDE SEQUENCE</scope>
    <source>
        <strain evidence="5">ARSEF 373</strain>
    </source>
</reference>
<organism evidence="5 6">
    <name type="scientific">Lagenidium giganteum</name>
    <dbReference type="NCBI Taxonomy" id="4803"/>
    <lineage>
        <taxon>Eukaryota</taxon>
        <taxon>Sar</taxon>
        <taxon>Stramenopiles</taxon>
        <taxon>Oomycota</taxon>
        <taxon>Peronosporomycetes</taxon>
        <taxon>Pythiales</taxon>
        <taxon>Pythiaceae</taxon>
    </lineage>
</organism>
<evidence type="ECO:0000259" key="1">
    <source>
        <dbReference type="Pfam" id="PF09765"/>
    </source>
</evidence>
<dbReference type="Gene3D" id="3.10.110.20">
    <property type="entry name" value="RWD domain-like"/>
    <property type="match status" value="1"/>
</dbReference>
<dbReference type="InterPro" id="IPR026848">
    <property type="entry name" value="Fancl"/>
</dbReference>
<accession>A0AAV2Z4W5</accession>
<dbReference type="Proteomes" id="UP001146120">
    <property type="component" value="Unassembled WGS sequence"/>
</dbReference>
<dbReference type="CDD" id="cd23831">
    <property type="entry name" value="DRWD-N_FANCL"/>
    <property type="match status" value="1"/>
</dbReference>
<dbReference type="InterPro" id="IPR043003">
    <property type="entry name" value="FANCL_d3_sf"/>
</dbReference>
<comment type="caution">
    <text evidence="5">The sequence shown here is derived from an EMBL/GenBank/DDBJ whole genome shotgun (WGS) entry which is preliminary data.</text>
</comment>
<feature type="domain" description="FANCL UBC-like" evidence="4">
    <location>
        <begin position="196"/>
        <end position="291"/>
    </location>
</feature>
<dbReference type="Gene3D" id="3.10.110.10">
    <property type="entry name" value="Ubiquitin Conjugating Enzyme"/>
    <property type="match status" value="1"/>
</dbReference>
<dbReference type="SUPFAM" id="SSF57850">
    <property type="entry name" value="RING/U-box"/>
    <property type="match status" value="1"/>
</dbReference>
<evidence type="ECO:0000313" key="5">
    <source>
        <dbReference type="EMBL" id="DAZ99749.1"/>
    </source>
</evidence>
<dbReference type="Gene3D" id="3.30.40.10">
    <property type="entry name" value="Zinc/RING finger domain, C3HC4 (zinc finger)"/>
    <property type="match status" value="1"/>
</dbReference>
<dbReference type="AlphaFoldDB" id="A0AAV2Z4W5"/>
<dbReference type="CDD" id="cd16490">
    <property type="entry name" value="RING-CH-C4HC3_FANCL"/>
    <property type="match status" value="1"/>
</dbReference>
<feature type="domain" description="FANCL UBC-like" evidence="3">
    <location>
        <begin position="104"/>
        <end position="193"/>
    </location>
</feature>
<dbReference type="InterPro" id="IPR026850">
    <property type="entry name" value="FANCL_C"/>
</dbReference>
<feature type="domain" description="Fanconi anemia complex subunit FancL WD-repeat containing" evidence="1">
    <location>
        <begin position="4"/>
        <end position="89"/>
    </location>
</feature>
<proteinExistence type="predicted"/>
<dbReference type="PANTHER" id="PTHR13206">
    <property type="entry name" value="UBIQUITIN LIGASE PROTEIN PHF9 FANCONI ANEMIA GROUP L PROTEIN"/>
    <property type="match status" value="1"/>
</dbReference>
<dbReference type="PANTHER" id="PTHR13206:SF0">
    <property type="entry name" value="E3 UBIQUITIN-PROTEIN LIGASE FANCL"/>
    <property type="match status" value="1"/>
</dbReference>
<dbReference type="CDD" id="cd23786">
    <property type="entry name" value="ELF_FANCL"/>
    <property type="match status" value="1"/>
</dbReference>
<evidence type="ECO:0000259" key="3">
    <source>
        <dbReference type="Pfam" id="PF18890"/>
    </source>
</evidence>
<reference evidence="5" key="2">
    <citation type="journal article" date="2023" name="Microbiol Resour">
        <title>Decontamination and Annotation of the Draft Genome Sequence of the Oomycete Lagenidium giganteum ARSEF 373.</title>
        <authorList>
            <person name="Morgan W.R."/>
            <person name="Tartar A."/>
        </authorList>
    </citation>
    <scope>NUCLEOTIDE SEQUENCE</scope>
    <source>
        <strain evidence="5">ARSEF 373</strain>
    </source>
</reference>
<dbReference type="GO" id="GO:0061630">
    <property type="term" value="F:ubiquitin protein ligase activity"/>
    <property type="evidence" value="ECO:0007669"/>
    <property type="project" value="TreeGrafter"/>
</dbReference>
<dbReference type="InterPro" id="IPR044037">
    <property type="entry name" value="FANCL_d3"/>
</dbReference>
<dbReference type="Pfam" id="PF18891">
    <property type="entry name" value="FANCL_d3"/>
    <property type="match status" value="1"/>
</dbReference>
<feature type="domain" description="FANCL C-terminal" evidence="2">
    <location>
        <begin position="300"/>
        <end position="385"/>
    </location>
</feature>
<dbReference type="InterPro" id="IPR019162">
    <property type="entry name" value="FancL_WD-rpt_cont_dom"/>
</dbReference>
<sequence length="388" mass="44504">MGVVVPEDDELTMFTAFVHVLGREFKLRITGIQYNDDGDAQQMKCDGASVEMEAALAAILADHMDAVRVRLLQATSMTHLLTELQDLLSVCLPPQVASAQGKPPAYYERLVTELEQVGWHRVHELSDDLTSVELQVHDAARRVHAIRVTLPSNYPLQAPQCGADAPEEFELVWQARFSLSQILEQFEEFLAKFQAFWNELDDIDKNCCVLEPQRPTRATGRRRIALQRYASVQIELDPNQARKGCELSFFGQEATVSALRERWNEHMHDWDEELSVRENLEQLLQLRFPLPTPTSKDEFAVECGICYNYRLGQEDQQQEVNDFQIVKTTDDRSKIPDRLCENTSCNRPFHEKCLFDWLKALPNARQSFNTVFGECPYCREALSAKYMA</sequence>
<dbReference type="EMBL" id="DAKRPA010000077">
    <property type="protein sequence ID" value="DAZ99749.1"/>
    <property type="molecule type" value="Genomic_DNA"/>
</dbReference>
<dbReference type="Pfam" id="PF18890">
    <property type="entry name" value="FANCL_d2"/>
    <property type="match status" value="1"/>
</dbReference>
<dbReference type="CDD" id="cd23832">
    <property type="entry name" value="DRWD-C_FANCL"/>
    <property type="match status" value="1"/>
</dbReference>
<gene>
    <name evidence="5" type="ORF">N0F65_003536</name>
</gene>
<dbReference type="InterPro" id="IPR013083">
    <property type="entry name" value="Znf_RING/FYVE/PHD"/>
</dbReference>
<dbReference type="GO" id="GO:0006513">
    <property type="term" value="P:protein monoubiquitination"/>
    <property type="evidence" value="ECO:0007669"/>
    <property type="project" value="TreeGrafter"/>
</dbReference>
<evidence type="ECO:0000259" key="2">
    <source>
        <dbReference type="Pfam" id="PF11793"/>
    </source>
</evidence>